<dbReference type="Pfam" id="PF02373">
    <property type="entry name" value="JmjC"/>
    <property type="match status" value="1"/>
</dbReference>
<dbReference type="Gene3D" id="2.60.120.650">
    <property type="entry name" value="Cupin"/>
    <property type="match status" value="1"/>
</dbReference>
<dbReference type="PROSITE" id="PS51184">
    <property type="entry name" value="JMJC"/>
    <property type="match status" value="1"/>
</dbReference>
<dbReference type="GO" id="GO:0010468">
    <property type="term" value="P:regulation of gene expression"/>
    <property type="evidence" value="ECO:0000318"/>
    <property type="project" value="GO_Central"/>
</dbReference>
<dbReference type="Pfam" id="PF02375">
    <property type="entry name" value="JmjN"/>
    <property type="match status" value="1"/>
</dbReference>
<dbReference type="PANTHER" id="PTHR10694:SF113">
    <property type="entry name" value="PROTEIN JUMONJI"/>
    <property type="match status" value="1"/>
</dbReference>
<dbReference type="GO" id="GO:0006338">
    <property type="term" value="P:chromatin remodeling"/>
    <property type="evidence" value="ECO:0000318"/>
    <property type="project" value="GO_Central"/>
</dbReference>
<keyword evidence="6" id="KW-1185">Reference proteome</keyword>
<dbReference type="GO" id="GO:0034647">
    <property type="term" value="F:histone H3K4me/H3K4me2/H3K4me3 demethylase activity"/>
    <property type="evidence" value="ECO:0000318"/>
    <property type="project" value="GO_Central"/>
</dbReference>
<protein>
    <submittedName>
        <fullName evidence="5">Lysine-specific demethylase 5A</fullName>
    </submittedName>
</protein>
<accession>A0A0K9PAI7</accession>
<dbReference type="AlphaFoldDB" id="A0A0K9PAI7"/>
<dbReference type="GO" id="GO:0008168">
    <property type="term" value="F:methyltransferase activity"/>
    <property type="evidence" value="ECO:0007669"/>
    <property type="project" value="UniProtKB-KW"/>
</dbReference>
<dbReference type="Pfam" id="PF21323">
    <property type="entry name" value="KDM5_C-hel"/>
    <property type="match status" value="1"/>
</dbReference>
<dbReference type="SMART" id="SM00558">
    <property type="entry name" value="JmjC"/>
    <property type="match status" value="1"/>
</dbReference>
<dbReference type="OMA" id="DNNIRCC"/>
<proteinExistence type="predicted"/>
<comment type="subcellular location">
    <subcellularLocation>
        <location evidence="1">Nucleus</location>
    </subcellularLocation>
</comment>
<dbReference type="STRING" id="29655.A0A0K9PAI7"/>
<feature type="domain" description="JmjC" evidence="4">
    <location>
        <begin position="307"/>
        <end position="473"/>
    </location>
</feature>
<dbReference type="GO" id="GO:0005634">
    <property type="term" value="C:nucleus"/>
    <property type="evidence" value="ECO:0000318"/>
    <property type="project" value="GO_Central"/>
</dbReference>
<dbReference type="Proteomes" id="UP000036987">
    <property type="component" value="Unassembled WGS sequence"/>
</dbReference>
<dbReference type="OrthoDB" id="1678912at2759"/>
<reference evidence="6" key="1">
    <citation type="journal article" date="2016" name="Nature">
        <title>The genome of the seagrass Zostera marina reveals angiosperm adaptation to the sea.</title>
        <authorList>
            <person name="Olsen J.L."/>
            <person name="Rouze P."/>
            <person name="Verhelst B."/>
            <person name="Lin Y.-C."/>
            <person name="Bayer T."/>
            <person name="Collen J."/>
            <person name="Dattolo E."/>
            <person name="De Paoli E."/>
            <person name="Dittami S."/>
            <person name="Maumus F."/>
            <person name="Michel G."/>
            <person name="Kersting A."/>
            <person name="Lauritano C."/>
            <person name="Lohaus R."/>
            <person name="Toepel M."/>
            <person name="Tonon T."/>
            <person name="Vanneste K."/>
            <person name="Amirebrahimi M."/>
            <person name="Brakel J."/>
            <person name="Bostroem C."/>
            <person name="Chovatia M."/>
            <person name="Grimwood J."/>
            <person name="Jenkins J.W."/>
            <person name="Jueterbock A."/>
            <person name="Mraz A."/>
            <person name="Stam W.T."/>
            <person name="Tice H."/>
            <person name="Bornberg-Bauer E."/>
            <person name="Green P.J."/>
            <person name="Pearson G.A."/>
            <person name="Procaccini G."/>
            <person name="Duarte C.M."/>
            <person name="Schmutz J."/>
            <person name="Reusch T.B.H."/>
            <person name="Van de Peer Y."/>
        </authorList>
    </citation>
    <scope>NUCLEOTIDE SEQUENCE [LARGE SCALE GENOMIC DNA]</scope>
    <source>
        <strain evidence="6">cv. Finnish</strain>
    </source>
</reference>
<dbReference type="EMBL" id="LFYR01001059">
    <property type="protein sequence ID" value="KMZ65185.1"/>
    <property type="molecule type" value="Genomic_DNA"/>
</dbReference>
<sequence>MEKSKFMEVAVKLDPDGIPLVPPGFVSLRSFTIKRKQDDAGITHVAHPSNSTANCQLEKTCKIADKENFTKTLQLRPWINYRKIDVSKGDQGSKPLVHDDIYSLNTLKKDVIRGCLDHANYQRVEARWNPEKARRPILDEAPVFYPNDEEFKDTIRYISSIRPQAENFGICRIVPPPSWNPPCHLKNSHFWEKSNFSTRIQRLDKLQNPGRFGFEPGPKFTIKKFLEYADKFKRQYFLPEETGSSSDPDNLPKQGEPSLVDIEGEYWRIVENLTEEIEVYYGADLETKIFGSGFPIVPSVSYDREDKYLTSGWNLNNISRLPGSLLSFESTDISGIIVPWLYIGMCFSSFCWHVEDHHFYSVNYMHLGAPKIWYGVPGKYALKHEEVMRKHLSSLFEEQPDLLHNLVTQFSPTTLKSEGVPVYRCVQHPGEFIITFPRAYHSGFSCGFNCSEAVNLAPIDWLPYGQNAIEHYSAQRRKPSISHDMLLLEAAREAVRTQWNVSFRNQSSLDFLPWKDASGQNGILINTLKARLQLERTRREFLCSSKWRKMDADFDTNTERECFICNYDLHFSAATCSCCSFDNFSCLEHAMQLCSCDWGTKIFLFRYEISELNILIDAVGGKLSAVHKWGYSDLRLRSWTCANMGKHC</sequence>
<evidence type="ECO:0000256" key="1">
    <source>
        <dbReference type="ARBA" id="ARBA00004123"/>
    </source>
</evidence>
<dbReference type="InterPro" id="IPR003347">
    <property type="entry name" value="JmjC_dom"/>
</dbReference>
<evidence type="ECO:0000313" key="6">
    <source>
        <dbReference type="Proteomes" id="UP000036987"/>
    </source>
</evidence>
<comment type="caution">
    <text evidence="5">The sequence shown here is derived from an EMBL/GenBank/DDBJ whole genome shotgun (WGS) entry which is preliminary data.</text>
</comment>
<dbReference type="PROSITE" id="PS51183">
    <property type="entry name" value="JMJN"/>
    <property type="match status" value="1"/>
</dbReference>
<keyword evidence="5" id="KW-0808">Transferase</keyword>
<dbReference type="InterPro" id="IPR004198">
    <property type="entry name" value="Znf_C5HC2"/>
</dbReference>
<keyword evidence="5" id="KW-0489">Methyltransferase</keyword>
<dbReference type="Pfam" id="PF02928">
    <property type="entry name" value="zf-C5HC2"/>
    <property type="match status" value="1"/>
</dbReference>
<dbReference type="GO" id="GO:0000785">
    <property type="term" value="C:chromatin"/>
    <property type="evidence" value="ECO:0000318"/>
    <property type="project" value="GO_Central"/>
</dbReference>
<evidence type="ECO:0000259" key="3">
    <source>
        <dbReference type="PROSITE" id="PS51183"/>
    </source>
</evidence>
<dbReference type="PANTHER" id="PTHR10694">
    <property type="entry name" value="LYSINE-SPECIFIC DEMETHYLASE"/>
    <property type="match status" value="1"/>
</dbReference>
<gene>
    <name evidence="5" type="ORF">ZOSMA_331G00120</name>
</gene>
<name>A0A0K9PAI7_ZOSMR</name>
<dbReference type="SMART" id="SM00545">
    <property type="entry name" value="JmjN"/>
    <property type="match status" value="1"/>
</dbReference>
<evidence type="ECO:0000259" key="4">
    <source>
        <dbReference type="PROSITE" id="PS51184"/>
    </source>
</evidence>
<dbReference type="InterPro" id="IPR003349">
    <property type="entry name" value="JmjN"/>
</dbReference>
<evidence type="ECO:0000256" key="2">
    <source>
        <dbReference type="ARBA" id="ARBA00023242"/>
    </source>
</evidence>
<dbReference type="GO" id="GO:0032259">
    <property type="term" value="P:methylation"/>
    <property type="evidence" value="ECO:0007669"/>
    <property type="project" value="UniProtKB-KW"/>
</dbReference>
<feature type="domain" description="JmjN" evidence="3">
    <location>
        <begin position="141"/>
        <end position="182"/>
    </location>
</feature>
<dbReference type="InterPro" id="IPR048615">
    <property type="entry name" value="KDM5_C-hel"/>
</dbReference>
<dbReference type="SUPFAM" id="SSF51197">
    <property type="entry name" value="Clavaminate synthase-like"/>
    <property type="match status" value="1"/>
</dbReference>
<organism evidence="5 6">
    <name type="scientific">Zostera marina</name>
    <name type="common">Eelgrass</name>
    <dbReference type="NCBI Taxonomy" id="29655"/>
    <lineage>
        <taxon>Eukaryota</taxon>
        <taxon>Viridiplantae</taxon>
        <taxon>Streptophyta</taxon>
        <taxon>Embryophyta</taxon>
        <taxon>Tracheophyta</taxon>
        <taxon>Spermatophyta</taxon>
        <taxon>Magnoliopsida</taxon>
        <taxon>Liliopsida</taxon>
        <taxon>Zosteraceae</taxon>
        <taxon>Zostera</taxon>
    </lineage>
</organism>
<dbReference type="FunFam" id="2.60.120.650:FF:000062">
    <property type="entry name" value="Probable inactive lysine-specific demethylase JMJ19"/>
    <property type="match status" value="1"/>
</dbReference>
<keyword evidence="2" id="KW-0539">Nucleus</keyword>
<evidence type="ECO:0000313" key="5">
    <source>
        <dbReference type="EMBL" id="KMZ65185.1"/>
    </source>
</evidence>